<dbReference type="Proteomes" id="UP000019103">
    <property type="component" value="Unassembled WGS sequence"/>
</dbReference>
<dbReference type="AlphaFoldDB" id="W4IQQ3"/>
<name>W4IQQ3_PLAFP</name>
<gene>
    <name evidence="1" type="ORF">PFUGPA_05935</name>
</gene>
<dbReference type="OMA" id="PKYGVYK"/>
<organism evidence="1 2">
    <name type="scientific">Plasmodium falciparum (isolate Palo Alto / Uganda)</name>
    <dbReference type="NCBI Taxonomy" id="57270"/>
    <lineage>
        <taxon>Eukaryota</taxon>
        <taxon>Sar</taxon>
        <taxon>Alveolata</taxon>
        <taxon>Apicomplexa</taxon>
        <taxon>Aconoidasida</taxon>
        <taxon>Haemosporida</taxon>
        <taxon>Plasmodiidae</taxon>
        <taxon>Plasmodium</taxon>
        <taxon>Plasmodium (Laverania)</taxon>
    </lineage>
</organism>
<protein>
    <submittedName>
        <fullName evidence="1">Uncharacterized protein</fullName>
    </submittedName>
</protein>
<accession>W4IQQ3</accession>
<dbReference type="EMBL" id="KI927400">
    <property type="protein sequence ID" value="ETW52054.1"/>
    <property type="molecule type" value="Genomic_DNA"/>
</dbReference>
<sequence length="111" mass="12573">MTKNTACKINNITHTKCTTNNKEGSTNIAPTTLTRIRWTLTTWTNISTKCMGRSTTSNVHAILGTNFWVQRGPKHGYIKHRATFWPSGVHLYPKYGVYKTVYVCTTSTTPY</sequence>
<proteinExistence type="predicted"/>
<evidence type="ECO:0000313" key="1">
    <source>
        <dbReference type="EMBL" id="ETW52054.1"/>
    </source>
</evidence>
<reference evidence="1 2" key="2">
    <citation type="submission" date="2013-02" db="EMBL/GenBank/DDBJ databases">
        <title>The Genome Sequence of Plasmodium falciparum Palo Alto/Uganda.</title>
        <authorList>
            <consortium name="The Broad Institute Genome Sequencing Platform"/>
            <consortium name="The Broad Institute Genome Sequencing Center for Infectious Disease"/>
            <person name="Neafsey D."/>
            <person name="Cheeseman I."/>
            <person name="Volkman S."/>
            <person name="Adams J."/>
            <person name="Walker B."/>
            <person name="Young S.K."/>
            <person name="Zeng Q."/>
            <person name="Gargeya S."/>
            <person name="Fitzgerald M."/>
            <person name="Haas B."/>
            <person name="Abouelleil A."/>
            <person name="Alvarado L."/>
            <person name="Arachchi H.M."/>
            <person name="Berlin A.M."/>
            <person name="Chapman S.B."/>
            <person name="Dewar J."/>
            <person name="Goldberg J."/>
            <person name="Griggs A."/>
            <person name="Gujja S."/>
            <person name="Hansen M."/>
            <person name="Howarth C."/>
            <person name="Imamovic A."/>
            <person name="Larimer J."/>
            <person name="McCowan C."/>
            <person name="Murphy C."/>
            <person name="Neiman D."/>
            <person name="Pearson M."/>
            <person name="Priest M."/>
            <person name="Roberts A."/>
            <person name="Saif S."/>
            <person name="Shea T."/>
            <person name="Sisk P."/>
            <person name="Sykes S."/>
            <person name="Wortman J."/>
            <person name="Nusbaum C."/>
            <person name="Birren B."/>
        </authorList>
    </citation>
    <scope>NUCLEOTIDE SEQUENCE [LARGE SCALE GENOMIC DNA]</scope>
    <source>
        <strain evidence="1 2">Palo Alto/Uganda</strain>
    </source>
</reference>
<evidence type="ECO:0000313" key="2">
    <source>
        <dbReference type="Proteomes" id="UP000019103"/>
    </source>
</evidence>
<reference evidence="1 2" key="1">
    <citation type="submission" date="2013-02" db="EMBL/GenBank/DDBJ databases">
        <title>The Genome Annotation of Plasmodium falciparum Palo Alto/Uganda.</title>
        <authorList>
            <consortium name="The Broad Institute Genome Sequencing Platform"/>
            <consortium name="The Broad Institute Genome Sequencing Center for Infectious Disease"/>
            <person name="Neafsey D."/>
            <person name="Hoffman S."/>
            <person name="Volkman S."/>
            <person name="Rosenthal P."/>
            <person name="Walker B."/>
            <person name="Young S.K."/>
            <person name="Zeng Q."/>
            <person name="Gargeya S."/>
            <person name="Fitzgerald M."/>
            <person name="Haas B."/>
            <person name="Abouelleil A."/>
            <person name="Allen A.W."/>
            <person name="Alvarado L."/>
            <person name="Arachchi H.M."/>
            <person name="Berlin A.M."/>
            <person name="Chapman S.B."/>
            <person name="Gainer-Dewar J."/>
            <person name="Goldberg J."/>
            <person name="Griggs A."/>
            <person name="Gujja S."/>
            <person name="Hansen M."/>
            <person name="Howarth C."/>
            <person name="Imamovic A."/>
            <person name="Ireland A."/>
            <person name="Larimer J."/>
            <person name="McCowan C."/>
            <person name="Murphy C."/>
            <person name="Pearson M."/>
            <person name="Poon T.W."/>
            <person name="Priest M."/>
            <person name="Roberts A."/>
            <person name="Saif S."/>
            <person name="Shea T."/>
            <person name="Sisk P."/>
            <person name="Sykes S."/>
            <person name="Wortman J."/>
            <person name="Nusbaum C."/>
            <person name="Birren B."/>
        </authorList>
    </citation>
    <scope>NUCLEOTIDE SEQUENCE [LARGE SCALE GENOMIC DNA]</scope>
    <source>
        <strain evidence="1 2">Palo Alto/Uganda</strain>
    </source>
</reference>